<keyword evidence="2" id="KW-1185">Reference proteome</keyword>
<comment type="caution">
    <text evidence="1">The sequence shown here is derived from an EMBL/GenBank/DDBJ whole genome shotgun (WGS) entry which is preliminary data.</text>
</comment>
<sequence>MDWFQAEAREKLLRQMKSKSSECHVLEIQGSGNNVVASDRIMHMDEVPTYLRSEADQPILKLVKLRVSLWFKYKQRSPELAWVPDIIADLGFDPYTIAMLTNEQYILRASERKTHEERLLNVFVNGGSLRMIVSYNEATSSTTCILFARDGKDPGDLWQRMARFLRENKALFQSPYFLQSSFLATYIMNKGLPLTQGFNTDWYLVNDGNLRKWEELLIDFRLGQRAFRLCRDIACYLREQLDSSKDSDSLHRDVVAGNAGVRNVLNVMEPYITSSVEHVEWGLRRIHDYMATVSRALMRQDTIASMELTRGAKADSSSMKVIAVMTMIFLPGTFFAALFAIPSLKWDNQDVVGEKFWIYWAFTIPFTLLIFFLWLVITQRSQMRSLVDAGKEQWSAQSRLVIRQRTADEEEATKNK</sequence>
<accession>A0ACB9Z3K3</accession>
<proteinExistence type="predicted"/>
<evidence type="ECO:0000313" key="2">
    <source>
        <dbReference type="Proteomes" id="UP001497700"/>
    </source>
</evidence>
<name>A0ACB9Z3K3_9PEZI</name>
<gene>
    <name evidence="1" type="ORF">F4820DRAFT_469434</name>
</gene>
<protein>
    <submittedName>
        <fullName evidence="1">Uncharacterized protein</fullName>
    </submittedName>
</protein>
<dbReference type="EMBL" id="MU393467">
    <property type="protein sequence ID" value="KAI4865813.1"/>
    <property type="molecule type" value="Genomic_DNA"/>
</dbReference>
<organism evidence="1 2">
    <name type="scientific">Hypoxylon rubiginosum</name>
    <dbReference type="NCBI Taxonomy" id="110542"/>
    <lineage>
        <taxon>Eukaryota</taxon>
        <taxon>Fungi</taxon>
        <taxon>Dikarya</taxon>
        <taxon>Ascomycota</taxon>
        <taxon>Pezizomycotina</taxon>
        <taxon>Sordariomycetes</taxon>
        <taxon>Xylariomycetidae</taxon>
        <taxon>Xylariales</taxon>
        <taxon>Hypoxylaceae</taxon>
        <taxon>Hypoxylon</taxon>
    </lineage>
</organism>
<reference evidence="1 2" key="1">
    <citation type="journal article" date="2022" name="New Phytol.">
        <title>Ecological generalism drives hyperdiversity of secondary metabolite gene clusters in xylarialean endophytes.</title>
        <authorList>
            <person name="Franco M.E.E."/>
            <person name="Wisecaver J.H."/>
            <person name="Arnold A.E."/>
            <person name="Ju Y.M."/>
            <person name="Slot J.C."/>
            <person name="Ahrendt S."/>
            <person name="Moore L.P."/>
            <person name="Eastman K.E."/>
            <person name="Scott K."/>
            <person name="Konkel Z."/>
            <person name="Mondo S.J."/>
            <person name="Kuo A."/>
            <person name="Hayes R.D."/>
            <person name="Haridas S."/>
            <person name="Andreopoulos B."/>
            <person name="Riley R."/>
            <person name="LaButti K."/>
            <person name="Pangilinan J."/>
            <person name="Lipzen A."/>
            <person name="Amirebrahimi M."/>
            <person name="Yan J."/>
            <person name="Adam C."/>
            <person name="Keymanesh K."/>
            <person name="Ng V."/>
            <person name="Louie K."/>
            <person name="Northen T."/>
            <person name="Drula E."/>
            <person name="Henrissat B."/>
            <person name="Hsieh H.M."/>
            <person name="Youens-Clark K."/>
            <person name="Lutzoni F."/>
            <person name="Miadlikowska J."/>
            <person name="Eastwood D.C."/>
            <person name="Hamelin R.C."/>
            <person name="Grigoriev I.V."/>
            <person name="U'Ren J.M."/>
        </authorList>
    </citation>
    <scope>NUCLEOTIDE SEQUENCE [LARGE SCALE GENOMIC DNA]</scope>
    <source>
        <strain evidence="1 2">CBS 119005</strain>
    </source>
</reference>
<dbReference type="Proteomes" id="UP001497700">
    <property type="component" value="Unassembled WGS sequence"/>
</dbReference>
<evidence type="ECO:0000313" key="1">
    <source>
        <dbReference type="EMBL" id="KAI4865813.1"/>
    </source>
</evidence>